<dbReference type="GO" id="GO:0016020">
    <property type="term" value="C:membrane"/>
    <property type="evidence" value="ECO:0007669"/>
    <property type="project" value="UniProtKB-SubCell"/>
</dbReference>
<dbReference type="OMA" id="YNFHFHF"/>
<dbReference type="VEuPathDB" id="FungiDB:PYU1_G004750"/>
<dbReference type="PROSITE" id="PS50850">
    <property type="entry name" value="MFS"/>
    <property type="match status" value="1"/>
</dbReference>
<name>K3WIG9_GLOUD</name>
<dbReference type="InterPro" id="IPR005829">
    <property type="entry name" value="Sugar_transporter_CS"/>
</dbReference>
<keyword evidence="6 8" id="KW-0472">Membrane</keyword>
<feature type="region of interest" description="Disordered" evidence="7">
    <location>
        <begin position="29"/>
        <end position="56"/>
    </location>
</feature>
<dbReference type="GO" id="GO:0022857">
    <property type="term" value="F:transmembrane transporter activity"/>
    <property type="evidence" value="ECO:0007669"/>
    <property type="project" value="InterPro"/>
</dbReference>
<accession>K3WIG9</accession>
<dbReference type="STRING" id="431595.K3WIG9"/>
<dbReference type="InterPro" id="IPR050814">
    <property type="entry name" value="Myo-inositol_Transporter"/>
</dbReference>
<evidence type="ECO:0000259" key="9">
    <source>
        <dbReference type="PROSITE" id="PS50850"/>
    </source>
</evidence>
<dbReference type="eggNOG" id="KOG0254">
    <property type="taxonomic scope" value="Eukaryota"/>
</dbReference>
<feature type="compositionally biased region" description="Acidic residues" evidence="7">
    <location>
        <begin position="258"/>
        <end position="271"/>
    </location>
</feature>
<dbReference type="InterPro" id="IPR036259">
    <property type="entry name" value="MFS_trans_sf"/>
</dbReference>
<feature type="transmembrane region" description="Helical" evidence="8">
    <location>
        <begin position="370"/>
        <end position="390"/>
    </location>
</feature>
<dbReference type="HOGENOM" id="CLU_570477_0_0_1"/>
<feature type="transmembrane region" description="Helical" evidence="8">
    <location>
        <begin position="130"/>
        <end position="151"/>
    </location>
</feature>
<keyword evidence="5 8" id="KW-1133">Transmembrane helix</keyword>
<keyword evidence="4 8" id="KW-0812">Transmembrane</keyword>
<dbReference type="PANTHER" id="PTHR48020:SF12">
    <property type="entry name" value="PROTON MYO-INOSITOL COTRANSPORTER"/>
    <property type="match status" value="1"/>
</dbReference>
<feature type="transmembrane region" description="Helical" evidence="8">
    <location>
        <begin position="190"/>
        <end position="208"/>
    </location>
</feature>
<feature type="transmembrane region" description="Helical" evidence="8">
    <location>
        <begin position="341"/>
        <end position="358"/>
    </location>
</feature>
<protein>
    <recommendedName>
        <fullName evidence="9">Major facilitator superfamily (MFS) profile domain-containing protein</fullName>
    </recommendedName>
</protein>
<feature type="transmembrane region" description="Helical" evidence="8">
    <location>
        <begin position="66"/>
        <end position="91"/>
    </location>
</feature>
<evidence type="ECO:0000256" key="3">
    <source>
        <dbReference type="ARBA" id="ARBA00022448"/>
    </source>
</evidence>
<dbReference type="EMBL" id="GL376631">
    <property type="status" value="NOT_ANNOTATED_CDS"/>
    <property type="molecule type" value="Genomic_DNA"/>
</dbReference>
<evidence type="ECO:0000256" key="6">
    <source>
        <dbReference type="ARBA" id="ARBA00023136"/>
    </source>
</evidence>
<feature type="compositionally biased region" description="Basic and acidic residues" evidence="7">
    <location>
        <begin position="29"/>
        <end position="40"/>
    </location>
</feature>
<evidence type="ECO:0000256" key="4">
    <source>
        <dbReference type="ARBA" id="ARBA00022692"/>
    </source>
</evidence>
<keyword evidence="11" id="KW-1185">Reference proteome</keyword>
<feature type="transmembrane region" description="Helical" evidence="8">
    <location>
        <begin position="410"/>
        <end position="431"/>
    </location>
</feature>
<comment type="similarity">
    <text evidence="2">Belongs to the major facilitator superfamily. Sugar transporter (TC 2.A.1.1) family.</text>
</comment>
<feature type="transmembrane region" description="Helical" evidence="8">
    <location>
        <begin position="475"/>
        <end position="493"/>
    </location>
</feature>
<dbReference type="EnsemblProtists" id="PYU1_T004761">
    <property type="protein sequence ID" value="PYU1_T004761"/>
    <property type="gene ID" value="PYU1_G004750"/>
</dbReference>
<reference evidence="11" key="1">
    <citation type="journal article" date="2010" name="Genome Biol.">
        <title>Genome sequence of the necrotrophic plant pathogen Pythium ultimum reveals original pathogenicity mechanisms and effector repertoire.</title>
        <authorList>
            <person name="Levesque C.A."/>
            <person name="Brouwer H."/>
            <person name="Cano L."/>
            <person name="Hamilton J.P."/>
            <person name="Holt C."/>
            <person name="Huitema E."/>
            <person name="Raffaele S."/>
            <person name="Robideau G.P."/>
            <person name="Thines M."/>
            <person name="Win J."/>
            <person name="Zerillo M.M."/>
            <person name="Beakes G.W."/>
            <person name="Boore J.L."/>
            <person name="Busam D."/>
            <person name="Dumas B."/>
            <person name="Ferriera S."/>
            <person name="Fuerstenberg S.I."/>
            <person name="Gachon C.M."/>
            <person name="Gaulin E."/>
            <person name="Govers F."/>
            <person name="Grenville-Briggs L."/>
            <person name="Horner N."/>
            <person name="Hostetler J."/>
            <person name="Jiang R.H."/>
            <person name="Johnson J."/>
            <person name="Krajaejun T."/>
            <person name="Lin H."/>
            <person name="Meijer H.J."/>
            <person name="Moore B."/>
            <person name="Morris P."/>
            <person name="Phuntmart V."/>
            <person name="Puiu D."/>
            <person name="Shetty J."/>
            <person name="Stajich J.E."/>
            <person name="Tripathy S."/>
            <person name="Wawra S."/>
            <person name="van West P."/>
            <person name="Whitty B.R."/>
            <person name="Coutinho P.M."/>
            <person name="Henrissat B."/>
            <person name="Martin F."/>
            <person name="Thomas P.D."/>
            <person name="Tyler B.M."/>
            <person name="De Vries R.P."/>
            <person name="Kamoun S."/>
            <person name="Yandell M."/>
            <person name="Tisserat N."/>
            <person name="Buell C.R."/>
        </authorList>
    </citation>
    <scope>NUCLEOTIDE SEQUENCE</scope>
    <source>
        <strain evidence="11">DAOM:BR144</strain>
    </source>
</reference>
<organism evidence="10 11">
    <name type="scientific">Globisporangium ultimum (strain ATCC 200006 / CBS 805.95 / DAOM BR144)</name>
    <name type="common">Pythium ultimum</name>
    <dbReference type="NCBI Taxonomy" id="431595"/>
    <lineage>
        <taxon>Eukaryota</taxon>
        <taxon>Sar</taxon>
        <taxon>Stramenopiles</taxon>
        <taxon>Oomycota</taxon>
        <taxon>Peronosporomycetes</taxon>
        <taxon>Pythiales</taxon>
        <taxon>Pythiaceae</taxon>
        <taxon>Globisporangium</taxon>
    </lineage>
</organism>
<dbReference type="InParanoid" id="K3WIG9"/>
<dbReference type="SUPFAM" id="SSF103473">
    <property type="entry name" value="MFS general substrate transporter"/>
    <property type="match status" value="1"/>
</dbReference>
<feature type="transmembrane region" description="Helical" evidence="8">
    <location>
        <begin position="157"/>
        <end position="178"/>
    </location>
</feature>
<reference evidence="10" key="3">
    <citation type="submission" date="2015-02" db="UniProtKB">
        <authorList>
            <consortium name="EnsemblProtists"/>
        </authorList>
    </citation>
    <scope>IDENTIFICATION</scope>
    <source>
        <strain evidence="10">DAOM BR144</strain>
    </source>
</reference>
<dbReference type="PANTHER" id="PTHR48020">
    <property type="entry name" value="PROTON MYO-INOSITOL COTRANSPORTER"/>
    <property type="match status" value="1"/>
</dbReference>
<dbReference type="AlphaFoldDB" id="K3WIG9"/>
<evidence type="ECO:0000256" key="8">
    <source>
        <dbReference type="SAM" id="Phobius"/>
    </source>
</evidence>
<feature type="domain" description="Major facilitator superfamily (MFS) profile" evidence="9">
    <location>
        <begin position="66"/>
        <end position="497"/>
    </location>
</feature>
<evidence type="ECO:0000256" key="2">
    <source>
        <dbReference type="ARBA" id="ARBA00010992"/>
    </source>
</evidence>
<evidence type="ECO:0000313" key="11">
    <source>
        <dbReference type="Proteomes" id="UP000019132"/>
    </source>
</evidence>
<comment type="subcellular location">
    <subcellularLocation>
        <location evidence="1">Membrane</location>
        <topology evidence="1">Multi-pass membrane protein</topology>
    </subcellularLocation>
</comment>
<dbReference type="InterPro" id="IPR005828">
    <property type="entry name" value="MFS_sugar_transport-like"/>
</dbReference>
<feature type="region of interest" description="Disordered" evidence="7">
    <location>
        <begin position="258"/>
        <end position="287"/>
    </location>
</feature>
<dbReference type="Proteomes" id="UP000019132">
    <property type="component" value="Unassembled WGS sequence"/>
</dbReference>
<evidence type="ECO:0000256" key="1">
    <source>
        <dbReference type="ARBA" id="ARBA00004141"/>
    </source>
</evidence>
<keyword evidence="3" id="KW-0813">Transport</keyword>
<dbReference type="Gene3D" id="1.20.1250.20">
    <property type="entry name" value="MFS general substrate transporter like domains"/>
    <property type="match status" value="1"/>
</dbReference>
<proteinExistence type="inferred from homology"/>
<dbReference type="PROSITE" id="PS00217">
    <property type="entry name" value="SUGAR_TRANSPORT_2"/>
    <property type="match status" value="1"/>
</dbReference>
<evidence type="ECO:0000313" key="10">
    <source>
        <dbReference type="EnsemblProtists" id="PYU1_T004761"/>
    </source>
</evidence>
<feature type="transmembrane region" description="Helical" evidence="8">
    <location>
        <begin position="443"/>
        <end position="463"/>
    </location>
</feature>
<sequence>MSPLDEEEANAPVDMPLNAADEAKELLRLREPHTARRNGSDHGTVGSSRHRCREPDEMSATKRRRWVLFSIIGGLIYGYNVSLAAPLQYIRDDLQLTASQEEIISATATLSDASSMLVGGYLADTYGRKSTALFACACSIAGALLASVFSTSFATLFVWRLISGVGNGLSILLIPMYISESVGSDNRGTFLTLFQLGVNSGCAFPYLFMILVNENWRSCLAFGCLPALYVFYNFHFHFPESIKWLRWKENPLEYDLEDGSSADSNVDDEDEITTRNSSLSGSSASPHHQLSIMSARPRPHLELCIGILLAYVNNCVDASLFYGPEIIAKTIPDYTRKDANIFGLLCSLVAVVSVLFAARFLIDKFPRRQLYLLCLAVVCVCFLLSGVIFAKYSTEDFAKNAVASTSVMMTFAVLNIFAAIGPSILFIVILSELFQDSSYRARYMSYCTFAMSLISLLVNGSLLTLFESFGTSATFIGYGATYVACLVFFWVYLPETKQRQLV</sequence>
<dbReference type="Pfam" id="PF00083">
    <property type="entry name" value="Sugar_tr"/>
    <property type="match status" value="1"/>
</dbReference>
<evidence type="ECO:0000256" key="5">
    <source>
        <dbReference type="ARBA" id="ARBA00022989"/>
    </source>
</evidence>
<feature type="transmembrane region" description="Helical" evidence="8">
    <location>
        <begin position="220"/>
        <end position="238"/>
    </location>
</feature>
<evidence type="ECO:0000256" key="7">
    <source>
        <dbReference type="SAM" id="MobiDB-lite"/>
    </source>
</evidence>
<reference evidence="11" key="2">
    <citation type="submission" date="2010-04" db="EMBL/GenBank/DDBJ databases">
        <authorList>
            <person name="Buell R."/>
            <person name="Hamilton J."/>
            <person name="Hostetler J."/>
        </authorList>
    </citation>
    <scope>NUCLEOTIDE SEQUENCE [LARGE SCALE GENOMIC DNA]</scope>
    <source>
        <strain evidence="11">DAOM:BR144</strain>
    </source>
</reference>
<dbReference type="InterPro" id="IPR020846">
    <property type="entry name" value="MFS_dom"/>
</dbReference>